<name>A0ABX1DNC3_9HYPH</name>
<accession>A0ABX1DNC3</accession>
<sequence length="137" mass="15186">MDPVLELQGAIIQRLRSYPALVSLIGQRSYDNPPTNDQGLVSPQFPYVSIGASSAQQADADCIYADDVIFQLDVWSIEPAKKQMRDVANAVRLATRGWEPVLTANALVTFEYSRTDYIKDGAINHASIRYTAIIEQP</sequence>
<gene>
    <name evidence="1" type="ORF">HED55_18125</name>
</gene>
<protein>
    <submittedName>
        <fullName evidence="1">DUF3168 domain-containing protein</fullName>
    </submittedName>
</protein>
<dbReference type="Gene3D" id="3.30.2000.30">
    <property type="match status" value="1"/>
</dbReference>
<dbReference type="EMBL" id="JAAVLN010000002">
    <property type="protein sequence ID" value="NKC04452.1"/>
    <property type="molecule type" value="Genomic_DNA"/>
</dbReference>
<dbReference type="InterPro" id="IPR021508">
    <property type="entry name" value="Gp17-like"/>
</dbReference>
<evidence type="ECO:0000313" key="2">
    <source>
        <dbReference type="Proteomes" id="UP000704467"/>
    </source>
</evidence>
<reference evidence="1 2" key="1">
    <citation type="submission" date="2020-03" db="EMBL/GenBank/DDBJ databases">
        <title>Whole genome sequencing of clinical and environmental type strains of Ochrobactrum.</title>
        <authorList>
            <person name="Dharne M."/>
        </authorList>
    </citation>
    <scope>NUCLEOTIDE SEQUENCE [LARGE SCALE GENOMIC DNA]</scope>
    <source>
        <strain evidence="1 2">CIP 109452</strain>
    </source>
</reference>
<keyword evidence="2" id="KW-1185">Reference proteome</keyword>
<evidence type="ECO:0000313" key="1">
    <source>
        <dbReference type="EMBL" id="NKC04452.1"/>
    </source>
</evidence>
<proteinExistence type="predicted"/>
<comment type="caution">
    <text evidence="1">The sequence shown here is derived from an EMBL/GenBank/DDBJ whole genome shotgun (WGS) entry which is preliminary data.</text>
</comment>
<dbReference type="InterPro" id="IPR053745">
    <property type="entry name" value="Viral_Tail_Comp_sf"/>
</dbReference>
<organism evidence="1 2">
    <name type="scientific">Brucella haematophila</name>
    <dbReference type="NCBI Taxonomy" id="419474"/>
    <lineage>
        <taxon>Bacteria</taxon>
        <taxon>Pseudomonadati</taxon>
        <taxon>Pseudomonadota</taxon>
        <taxon>Alphaproteobacteria</taxon>
        <taxon>Hyphomicrobiales</taxon>
        <taxon>Brucellaceae</taxon>
        <taxon>Brucella/Ochrobactrum group</taxon>
        <taxon>Brucella</taxon>
    </lineage>
</organism>
<dbReference type="Proteomes" id="UP000704467">
    <property type="component" value="Unassembled WGS sequence"/>
</dbReference>
<dbReference type="Pfam" id="PF11367">
    <property type="entry name" value="Tail_completion_gp17"/>
    <property type="match status" value="1"/>
</dbReference>